<dbReference type="Proteomes" id="UP000011835">
    <property type="component" value="Chromosome"/>
</dbReference>
<dbReference type="PATRIC" id="fig|1254439.12.peg.21"/>
<accession>M4RCN7</accession>
<feature type="compositionally biased region" description="Polar residues" evidence="1">
    <location>
        <begin position="11"/>
        <end position="20"/>
    </location>
</feature>
<dbReference type="AlphaFoldDB" id="M4RCN7"/>
<dbReference type="KEGG" id="btp:D805_0021"/>
<protein>
    <submittedName>
        <fullName evidence="2">Uncharacterized protein</fullName>
    </submittedName>
</protein>
<organism evidence="2 3">
    <name type="scientific">Bifidobacterium thermophilum RBL67</name>
    <dbReference type="NCBI Taxonomy" id="1254439"/>
    <lineage>
        <taxon>Bacteria</taxon>
        <taxon>Bacillati</taxon>
        <taxon>Actinomycetota</taxon>
        <taxon>Actinomycetes</taxon>
        <taxon>Bifidobacteriales</taxon>
        <taxon>Bifidobacteriaceae</taxon>
        <taxon>Bifidobacterium</taxon>
    </lineage>
</organism>
<dbReference type="EMBL" id="CP004346">
    <property type="protein sequence ID" value="AGH40288.1"/>
    <property type="molecule type" value="Genomic_DNA"/>
</dbReference>
<gene>
    <name evidence="2" type="ORF">D805_0021</name>
</gene>
<sequence>MTRKRTLRISGHTQPASYATDSVSERTIHITTHAMAYTTCQIPQRFEDDTANVVRSAYDDILNSTHHMS</sequence>
<reference evidence="2 3" key="1">
    <citation type="journal article" date="2013" name="Genome Announc.">
        <title>Complete Genome Sequence of the Probiotic Bifidobacterium thermophilum Strain RBL67.</title>
        <authorList>
            <person name="Jans C."/>
            <person name="Lacroix C."/>
            <person name="Follador R."/>
            <person name="Stevens M.J."/>
        </authorList>
    </citation>
    <scope>NUCLEOTIDE SEQUENCE [LARGE SCALE GENOMIC DNA]</scope>
    <source>
        <strain evidence="2 3">RBL67</strain>
    </source>
</reference>
<dbReference type="HOGENOM" id="CLU_2767596_0_0_11"/>
<evidence type="ECO:0000313" key="2">
    <source>
        <dbReference type="EMBL" id="AGH40288.1"/>
    </source>
</evidence>
<keyword evidence="3" id="KW-1185">Reference proteome</keyword>
<name>M4RCN7_9BIFI</name>
<evidence type="ECO:0000256" key="1">
    <source>
        <dbReference type="SAM" id="MobiDB-lite"/>
    </source>
</evidence>
<proteinExistence type="predicted"/>
<feature type="region of interest" description="Disordered" evidence="1">
    <location>
        <begin position="1"/>
        <end position="20"/>
    </location>
</feature>
<evidence type="ECO:0000313" key="3">
    <source>
        <dbReference type="Proteomes" id="UP000011835"/>
    </source>
</evidence>